<dbReference type="EMBL" id="JBBPFD010000008">
    <property type="protein sequence ID" value="KAK7916287.1"/>
    <property type="molecule type" value="Genomic_DNA"/>
</dbReference>
<feature type="transmembrane region" description="Helical" evidence="1">
    <location>
        <begin position="86"/>
        <end position="116"/>
    </location>
</feature>
<proteinExistence type="predicted"/>
<organism evidence="2 3">
    <name type="scientific">Mugilogobius chulae</name>
    <name type="common">yellowstripe goby</name>
    <dbReference type="NCBI Taxonomy" id="88201"/>
    <lineage>
        <taxon>Eukaryota</taxon>
        <taxon>Metazoa</taxon>
        <taxon>Chordata</taxon>
        <taxon>Craniata</taxon>
        <taxon>Vertebrata</taxon>
        <taxon>Euteleostomi</taxon>
        <taxon>Actinopterygii</taxon>
        <taxon>Neopterygii</taxon>
        <taxon>Teleostei</taxon>
        <taxon>Neoteleostei</taxon>
        <taxon>Acanthomorphata</taxon>
        <taxon>Gobiaria</taxon>
        <taxon>Gobiiformes</taxon>
        <taxon>Gobioidei</taxon>
        <taxon>Gobiidae</taxon>
        <taxon>Gobionellinae</taxon>
        <taxon>Mugilogobius</taxon>
    </lineage>
</organism>
<dbReference type="AlphaFoldDB" id="A0AAW0P3V0"/>
<gene>
    <name evidence="2" type="ORF">WMY93_012048</name>
</gene>
<accession>A0AAW0P3V0</accession>
<evidence type="ECO:0000313" key="2">
    <source>
        <dbReference type="EMBL" id="KAK7916287.1"/>
    </source>
</evidence>
<feature type="transmembrane region" description="Helical" evidence="1">
    <location>
        <begin position="136"/>
        <end position="152"/>
    </location>
</feature>
<protein>
    <submittedName>
        <fullName evidence="2">Uncharacterized protein</fullName>
    </submittedName>
</protein>
<reference evidence="3" key="1">
    <citation type="submission" date="2024-04" db="EMBL/GenBank/DDBJ databases">
        <title>Salinicola lusitanus LLJ914,a marine bacterium isolated from the Okinawa Trough.</title>
        <authorList>
            <person name="Li J."/>
        </authorList>
    </citation>
    <scope>NUCLEOTIDE SEQUENCE [LARGE SCALE GENOMIC DNA]</scope>
</reference>
<keyword evidence="1" id="KW-0812">Transmembrane</keyword>
<evidence type="ECO:0000313" key="3">
    <source>
        <dbReference type="Proteomes" id="UP001460270"/>
    </source>
</evidence>
<evidence type="ECO:0000256" key="1">
    <source>
        <dbReference type="SAM" id="Phobius"/>
    </source>
</evidence>
<dbReference type="Proteomes" id="UP001460270">
    <property type="component" value="Unassembled WGS sequence"/>
</dbReference>
<keyword evidence="3" id="KW-1185">Reference proteome</keyword>
<sequence>MYFAPWCGSRSTRHIVNIMDEFKIDLKTNRWQALHQKRSIFTFKKEPEHSFQPTPNTVEEPLDLIRLSLDERIYVKMGERPRAARTAACTCLCSLSVCVSVCLSLCVSALCLFVSLSLSFTRSRSSLHGANQTPDAAGAVLLLCSLLALIISSQRISSAAVCADGTKKRGLLY</sequence>
<keyword evidence="1" id="KW-1133">Transmembrane helix</keyword>
<comment type="caution">
    <text evidence="2">The sequence shown here is derived from an EMBL/GenBank/DDBJ whole genome shotgun (WGS) entry which is preliminary data.</text>
</comment>
<keyword evidence="1" id="KW-0472">Membrane</keyword>
<name>A0AAW0P3V0_9GOBI</name>